<reference evidence="1" key="1">
    <citation type="journal article" date="2014" name="Front. Microbiol.">
        <title>High frequency of phylogenetically diverse reductive dehalogenase-homologous genes in deep subseafloor sedimentary metagenomes.</title>
        <authorList>
            <person name="Kawai M."/>
            <person name="Futagami T."/>
            <person name="Toyoda A."/>
            <person name="Takaki Y."/>
            <person name="Nishi S."/>
            <person name="Hori S."/>
            <person name="Arai W."/>
            <person name="Tsubouchi T."/>
            <person name="Morono Y."/>
            <person name="Uchiyama I."/>
            <person name="Ito T."/>
            <person name="Fujiyama A."/>
            <person name="Inagaki F."/>
            <person name="Takami H."/>
        </authorList>
    </citation>
    <scope>NUCLEOTIDE SEQUENCE</scope>
    <source>
        <strain evidence="1">Expedition CK06-06</strain>
    </source>
</reference>
<feature type="non-terminal residue" evidence="1">
    <location>
        <position position="201"/>
    </location>
</feature>
<protein>
    <submittedName>
        <fullName evidence="1">Uncharacterized protein</fullName>
    </submittedName>
</protein>
<evidence type="ECO:0000313" key="1">
    <source>
        <dbReference type="EMBL" id="GAG26593.1"/>
    </source>
</evidence>
<accession>X0WQ03</accession>
<dbReference type="EMBL" id="BARS01032210">
    <property type="protein sequence ID" value="GAG26593.1"/>
    <property type="molecule type" value="Genomic_DNA"/>
</dbReference>
<organism evidence="1">
    <name type="scientific">marine sediment metagenome</name>
    <dbReference type="NCBI Taxonomy" id="412755"/>
    <lineage>
        <taxon>unclassified sequences</taxon>
        <taxon>metagenomes</taxon>
        <taxon>ecological metagenomes</taxon>
    </lineage>
</organism>
<sequence>MQYSLITSKASRKASDASLIGTAIDYRIRYYFAITHFNKFVAYNSVPGLFILSKSLDVYAGAMQYFVLLHKFLNQERITKRKLSTHIETVLNYHCLILAKLEQLSRAGPIIFDASREFYLLFKRLIQNAPKKGLEQLFYHFDKGLIKEMNKLSYLFYDKFKSLILSTNKKVLNPTFGLSGAVGGADADLIIGNTLIELKST</sequence>
<gene>
    <name evidence="1" type="ORF">S01H1_50019</name>
</gene>
<proteinExistence type="predicted"/>
<comment type="caution">
    <text evidence="1">The sequence shown here is derived from an EMBL/GenBank/DDBJ whole genome shotgun (WGS) entry which is preliminary data.</text>
</comment>
<dbReference type="AlphaFoldDB" id="X0WQ03"/>
<name>X0WQ03_9ZZZZ</name>